<keyword evidence="1 2" id="KW-0732">Signal</keyword>
<reference evidence="5" key="1">
    <citation type="submission" date="2016-10" db="EMBL/GenBank/DDBJ databases">
        <authorList>
            <person name="Varghese N."/>
            <person name="Submissions S."/>
        </authorList>
    </citation>
    <scope>NUCLEOTIDE SEQUENCE [LARGE SCALE GENOMIC DNA]</scope>
    <source>
        <strain evidence="5">XJ109</strain>
    </source>
</reference>
<gene>
    <name evidence="4" type="ORF">SAMN05421738_103156</name>
</gene>
<dbReference type="GO" id="GO:0005975">
    <property type="term" value="P:carbohydrate metabolic process"/>
    <property type="evidence" value="ECO:0007669"/>
    <property type="project" value="UniProtKB-ARBA"/>
</dbReference>
<evidence type="ECO:0000313" key="5">
    <source>
        <dbReference type="Proteomes" id="UP000199149"/>
    </source>
</evidence>
<evidence type="ECO:0000313" key="4">
    <source>
        <dbReference type="EMBL" id="SFM85948.1"/>
    </source>
</evidence>
<dbReference type="Proteomes" id="UP000199149">
    <property type="component" value="Unassembled WGS sequence"/>
</dbReference>
<evidence type="ECO:0000259" key="3">
    <source>
        <dbReference type="Pfam" id="PF18962"/>
    </source>
</evidence>
<dbReference type="SUPFAM" id="SSF49899">
    <property type="entry name" value="Concanavalin A-like lectins/glucanases"/>
    <property type="match status" value="1"/>
</dbReference>
<dbReference type="EMBL" id="FOUZ01000003">
    <property type="protein sequence ID" value="SFM85948.1"/>
    <property type="molecule type" value="Genomic_DNA"/>
</dbReference>
<feature type="domain" description="Secretion system C-terminal sorting" evidence="3">
    <location>
        <begin position="224"/>
        <end position="289"/>
    </location>
</feature>
<dbReference type="NCBIfam" id="TIGR04183">
    <property type="entry name" value="Por_Secre_tail"/>
    <property type="match status" value="1"/>
</dbReference>
<organism evidence="4 5">
    <name type="scientific">Algoriella xinjiangensis</name>
    <dbReference type="NCBI Taxonomy" id="684065"/>
    <lineage>
        <taxon>Bacteria</taxon>
        <taxon>Pseudomonadati</taxon>
        <taxon>Bacteroidota</taxon>
        <taxon>Flavobacteriia</taxon>
        <taxon>Flavobacteriales</taxon>
        <taxon>Weeksellaceae</taxon>
        <taxon>Algoriella</taxon>
    </lineage>
</organism>
<accession>A0A1I4UAE7</accession>
<feature type="signal peptide" evidence="2">
    <location>
        <begin position="1"/>
        <end position="19"/>
    </location>
</feature>
<evidence type="ECO:0000256" key="1">
    <source>
        <dbReference type="ARBA" id="ARBA00022729"/>
    </source>
</evidence>
<evidence type="ECO:0000256" key="2">
    <source>
        <dbReference type="SAM" id="SignalP"/>
    </source>
</evidence>
<dbReference type="Pfam" id="PF18962">
    <property type="entry name" value="Por_Secre_tail"/>
    <property type="match status" value="1"/>
</dbReference>
<dbReference type="GO" id="GO:0004553">
    <property type="term" value="F:hydrolase activity, hydrolyzing O-glycosyl compounds"/>
    <property type="evidence" value="ECO:0007669"/>
    <property type="project" value="UniProtKB-ARBA"/>
</dbReference>
<sequence>MKKHLLVGLLSILSINTIAQSKKISFETSEGFTLGSMNGQQNWYNWGYVTSSTSNVVKTLASEGVNSVYVQTNTAAEGDWGGILYELPTLSKFTLSADVYLEDTDNSDYDMLSLYNSDFDYLGGFYFDYTGAISIGADADFEEVGTWTPKKWYNIKSEIDLTTKTIKYYLDNKLVRTMNTTATEIVEFDFELDNYGSGFYVDNVYVTNNENMATTDLSDNQFTVYPNPTSDILNIRTTKKVDSIEVYNLVGKSVLKSDKQQSINVEHLNTGTYIIKIKTGDKILSKKFIKK</sequence>
<feature type="chain" id="PRO_5011584130" evidence="2">
    <location>
        <begin position="20"/>
        <end position="291"/>
    </location>
</feature>
<keyword evidence="5" id="KW-1185">Reference proteome</keyword>
<dbReference type="RefSeq" id="WP_092906755.1">
    <property type="nucleotide sequence ID" value="NZ_FOUZ01000003.1"/>
</dbReference>
<dbReference type="STRING" id="684065.SAMN05421738_103156"/>
<dbReference type="OrthoDB" id="1352671at2"/>
<dbReference type="InterPro" id="IPR026444">
    <property type="entry name" value="Secre_tail"/>
</dbReference>
<protein>
    <submittedName>
        <fullName evidence="4">Por secretion system C-terminal sorting domain-containing protein</fullName>
    </submittedName>
</protein>
<proteinExistence type="predicted"/>
<dbReference type="AlphaFoldDB" id="A0A1I4UAE7"/>
<name>A0A1I4UAE7_9FLAO</name>
<dbReference type="InterPro" id="IPR013320">
    <property type="entry name" value="ConA-like_dom_sf"/>
</dbReference>